<dbReference type="Pfam" id="PF13202">
    <property type="entry name" value="EF-hand_5"/>
    <property type="match status" value="2"/>
</dbReference>
<organism evidence="2 3">
    <name type="scientific">Potamilus streckersoni</name>
    <dbReference type="NCBI Taxonomy" id="2493646"/>
    <lineage>
        <taxon>Eukaryota</taxon>
        <taxon>Metazoa</taxon>
        <taxon>Spiralia</taxon>
        <taxon>Lophotrochozoa</taxon>
        <taxon>Mollusca</taxon>
        <taxon>Bivalvia</taxon>
        <taxon>Autobranchia</taxon>
        <taxon>Heteroconchia</taxon>
        <taxon>Palaeoheterodonta</taxon>
        <taxon>Unionida</taxon>
        <taxon>Unionoidea</taxon>
        <taxon>Unionidae</taxon>
        <taxon>Ambleminae</taxon>
        <taxon>Lampsilini</taxon>
        <taxon>Potamilus</taxon>
    </lineage>
</organism>
<dbReference type="SUPFAM" id="SSF47473">
    <property type="entry name" value="EF-hand"/>
    <property type="match status" value="1"/>
</dbReference>
<dbReference type="PROSITE" id="PS50222">
    <property type="entry name" value="EF_HAND_2"/>
    <property type="match status" value="2"/>
</dbReference>
<feature type="domain" description="EF-hand" evidence="1">
    <location>
        <begin position="83"/>
        <end position="118"/>
    </location>
</feature>
<evidence type="ECO:0000313" key="2">
    <source>
        <dbReference type="EMBL" id="KAK3608675.1"/>
    </source>
</evidence>
<reference evidence="2" key="3">
    <citation type="submission" date="2023-05" db="EMBL/GenBank/DDBJ databases">
        <authorList>
            <person name="Smith C.H."/>
        </authorList>
    </citation>
    <scope>NUCLEOTIDE SEQUENCE</scope>
    <source>
        <strain evidence="2">CHS0354</strain>
        <tissue evidence="2">Mantle</tissue>
    </source>
</reference>
<feature type="domain" description="EF-hand" evidence="1">
    <location>
        <begin position="30"/>
        <end position="65"/>
    </location>
</feature>
<dbReference type="EMBL" id="JAEAOA010000303">
    <property type="protein sequence ID" value="KAK3608675.1"/>
    <property type="molecule type" value="Genomic_DNA"/>
</dbReference>
<proteinExistence type="predicted"/>
<dbReference type="InterPro" id="IPR002048">
    <property type="entry name" value="EF_hand_dom"/>
</dbReference>
<keyword evidence="3" id="KW-1185">Reference proteome</keyword>
<name>A0AAE0TE10_9BIVA</name>
<feature type="non-terminal residue" evidence="2">
    <location>
        <position position="125"/>
    </location>
</feature>
<reference evidence="2" key="1">
    <citation type="journal article" date="2021" name="Genome Biol. Evol.">
        <title>A High-Quality Reference Genome for a Parasitic Bivalve with Doubly Uniparental Inheritance (Bivalvia: Unionida).</title>
        <authorList>
            <person name="Smith C.H."/>
        </authorList>
    </citation>
    <scope>NUCLEOTIDE SEQUENCE</scope>
    <source>
        <strain evidence="2">CHS0354</strain>
    </source>
</reference>
<dbReference type="InterPro" id="IPR011992">
    <property type="entry name" value="EF-hand-dom_pair"/>
</dbReference>
<gene>
    <name evidence="2" type="ORF">CHS0354_003903</name>
</gene>
<comment type="caution">
    <text evidence="2">The sequence shown here is derived from an EMBL/GenBank/DDBJ whole genome shotgun (WGS) entry which is preliminary data.</text>
</comment>
<sequence length="125" mass="14178">TNEGANITTFRNILDDVKQNQVINLPHGHQLTDLVDRGFQRYDTNHDGLLELSELIAISMKEDINGDGNITKLEFETALNNVGNTGVADTIFDHYDTDKDGILQTNHIQRLYHLMDNNGKNHDKF</sequence>
<reference evidence="2" key="2">
    <citation type="journal article" date="2021" name="Genome Biol. Evol.">
        <title>Developing a high-quality reference genome for a parasitic bivalve with doubly uniparental inheritance (Bivalvia: Unionida).</title>
        <authorList>
            <person name="Smith C.H."/>
        </authorList>
    </citation>
    <scope>NUCLEOTIDE SEQUENCE</scope>
    <source>
        <strain evidence="2">CHS0354</strain>
        <tissue evidence="2">Mantle</tissue>
    </source>
</reference>
<dbReference type="Gene3D" id="1.10.238.10">
    <property type="entry name" value="EF-hand"/>
    <property type="match status" value="1"/>
</dbReference>
<protein>
    <recommendedName>
        <fullName evidence="1">EF-hand domain-containing protein</fullName>
    </recommendedName>
</protein>
<accession>A0AAE0TE10</accession>
<dbReference type="AlphaFoldDB" id="A0AAE0TE10"/>
<evidence type="ECO:0000313" key="3">
    <source>
        <dbReference type="Proteomes" id="UP001195483"/>
    </source>
</evidence>
<dbReference type="Proteomes" id="UP001195483">
    <property type="component" value="Unassembled WGS sequence"/>
</dbReference>
<evidence type="ECO:0000259" key="1">
    <source>
        <dbReference type="PROSITE" id="PS50222"/>
    </source>
</evidence>
<dbReference type="GO" id="GO:0005509">
    <property type="term" value="F:calcium ion binding"/>
    <property type="evidence" value="ECO:0007669"/>
    <property type="project" value="InterPro"/>
</dbReference>